<dbReference type="PROSITE" id="PS00514">
    <property type="entry name" value="FIBRINOGEN_C_1"/>
    <property type="match status" value="1"/>
</dbReference>
<evidence type="ECO:0000313" key="4">
    <source>
        <dbReference type="Ensembl" id="ENSAPEP00000013612.1"/>
    </source>
</evidence>
<evidence type="ECO:0000256" key="2">
    <source>
        <dbReference type="SAM" id="SignalP"/>
    </source>
</evidence>
<dbReference type="PROSITE" id="PS51406">
    <property type="entry name" value="FIBRINOGEN_C_2"/>
    <property type="match status" value="1"/>
</dbReference>
<dbReference type="Pfam" id="PF00147">
    <property type="entry name" value="Fibrinogen_C"/>
    <property type="match status" value="1"/>
</dbReference>
<evidence type="ECO:0000313" key="5">
    <source>
        <dbReference type="Proteomes" id="UP000265080"/>
    </source>
</evidence>
<dbReference type="InterPro" id="IPR020837">
    <property type="entry name" value="Fibrinogen_CS"/>
</dbReference>
<dbReference type="GO" id="GO:0005615">
    <property type="term" value="C:extracellular space"/>
    <property type="evidence" value="ECO:0007669"/>
    <property type="project" value="TreeGrafter"/>
</dbReference>
<proteinExistence type="predicted"/>
<dbReference type="InterPro" id="IPR002181">
    <property type="entry name" value="Fibrinogen_a/b/g_C_dom"/>
</dbReference>
<dbReference type="CDD" id="cd00087">
    <property type="entry name" value="FReD"/>
    <property type="match status" value="1"/>
</dbReference>
<dbReference type="SMART" id="SM00186">
    <property type="entry name" value="FBG"/>
    <property type="match status" value="1"/>
</dbReference>
<dbReference type="PANTHER" id="PTHR19143:SF254">
    <property type="entry name" value="TENASCIN-R"/>
    <property type="match status" value="1"/>
</dbReference>
<evidence type="ECO:0000259" key="3">
    <source>
        <dbReference type="PROSITE" id="PS51406"/>
    </source>
</evidence>
<sequence length="265" mass="30073">MVTLHSLDVLLLAFLIYLHTCLHAALIKTLPAVQPKTLNFCLLTELLNGIYTSGEVEIFPQGKLGTPMLVYCDMETDGGGWTVFQRRKDGSVDFFRGWKEYTKGFGDVNGEFWLGLESLHNLTTMTKMSLRVDLRDQDESVFAQYSTFEVAKRNYKLTVGGYTGTAGDSLTYHNNRIFSTKDRDPATFITRCAMSYRGGWWYKNCHEANLNGLYGIDVKHQVSSSDKLKTWDVLNVILRSGSWWNFEVISTMKMRPTAFSPPARG</sequence>
<feature type="domain" description="Fibrinogen C-terminal" evidence="3">
    <location>
        <begin position="32"/>
        <end position="258"/>
    </location>
</feature>
<keyword evidence="1" id="KW-1015">Disulfide bond</keyword>
<dbReference type="InterPro" id="IPR014716">
    <property type="entry name" value="Fibrinogen_a/b/g_C_1"/>
</dbReference>
<reference evidence="4 5" key="1">
    <citation type="submission" date="2018-03" db="EMBL/GenBank/DDBJ databases">
        <title>Finding Nemo's genes: A chromosome-scale reference assembly of the genome of the orange clownfish Amphiprion percula.</title>
        <authorList>
            <person name="Lehmann R."/>
        </authorList>
    </citation>
    <scope>NUCLEOTIDE SEQUENCE</scope>
</reference>
<reference evidence="4" key="2">
    <citation type="submission" date="2025-08" db="UniProtKB">
        <authorList>
            <consortium name="Ensembl"/>
        </authorList>
    </citation>
    <scope>IDENTIFICATION</scope>
</reference>
<dbReference type="InterPro" id="IPR036056">
    <property type="entry name" value="Fibrinogen-like_C"/>
</dbReference>
<evidence type="ECO:0000256" key="1">
    <source>
        <dbReference type="ARBA" id="ARBA00023157"/>
    </source>
</evidence>
<dbReference type="FunFam" id="3.90.215.10:FF:000001">
    <property type="entry name" value="Tenascin isoform 1"/>
    <property type="match status" value="1"/>
</dbReference>
<dbReference type="SUPFAM" id="SSF56496">
    <property type="entry name" value="Fibrinogen C-terminal domain-like"/>
    <property type="match status" value="1"/>
</dbReference>
<feature type="chain" id="PRO_5018083621" description="Fibrinogen C-terminal domain-containing protein" evidence="2">
    <location>
        <begin position="25"/>
        <end position="265"/>
    </location>
</feature>
<dbReference type="GeneTree" id="ENSGT00940000155565"/>
<dbReference type="Gene3D" id="3.90.215.10">
    <property type="entry name" value="Gamma Fibrinogen, chain A, domain 1"/>
    <property type="match status" value="1"/>
</dbReference>
<protein>
    <recommendedName>
        <fullName evidence="3">Fibrinogen C-terminal domain-containing protein</fullName>
    </recommendedName>
</protein>
<dbReference type="AlphaFoldDB" id="A0A3P8SN54"/>
<accession>A0A3P8SN54</accession>
<dbReference type="PANTHER" id="PTHR19143">
    <property type="entry name" value="FIBRINOGEN/TENASCIN/ANGIOPOEITIN"/>
    <property type="match status" value="1"/>
</dbReference>
<feature type="signal peptide" evidence="2">
    <location>
        <begin position="1"/>
        <end position="24"/>
    </location>
</feature>
<dbReference type="NCBIfam" id="NF040941">
    <property type="entry name" value="GGGWT_bact"/>
    <property type="match status" value="1"/>
</dbReference>
<dbReference type="Proteomes" id="UP000265080">
    <property type="component" value="Chromosome 17"/>
</dbReference>
<dbReference type="Ensembl" id="ENSAPET00000013974.1">
    <property type="protein sequence ID" value="ENSAPEP00000013612.1"/>
    <property type="gene ID" value="ENSAPEG00000009644.1"/>
</dbReference>
<dbReference type="InterPro" id="IPR050373">
    <property type="entry name" value="Fibrinogen_C-term_domain"/>
</dbReference>
<name>A0A3P8SN54_AMPPE</name>
<reference evidence="4" key="3">
    <citation type="submission" date="2025-09" db="UniProtKB">
        <authorList>
            <consortium name="Ensembl"/>
        </authorList>
    </citation>
    <scope>IDENTIFICATION</scope>
</reference>
<keyword evidence="2" id="KW-0732">Signal</keyword>
<organism evidence="4 5">
    <name type="scientific">Amphiprion percula</name>
    <name type="common">Orange clownfish</name>
    <name type="synonym">Lutjanus percula</name>
    <dbReference type="NCBI Taxonomy" id="161767"/>
    <lineage>
        <taxon>Eukaryota</taxon>
        <taxon>Metazoa</taxon>
        <taxon>Chordata</taxon>
        <taxon>Craniata</taxon>
        <taxon>Vertebrata</taxon>
        <taxon>Euteleostomi</taxon>
        <taxon>Actinopterygii</taxon>
        <taxon>Neopterygii</taxon>
        <taxon>Teleostei</taxon>
        <taxon>Neoteleostei</taxon>
        <taxon>Acanthomorphata</taxon>
        <taxon>Ovalentaria</taxon>
        <taxon>Pomacentridae</taxon>
        <taxon>Amphiprion</taxon>
    </lineage>
</organism>
<keyword evidence="5" id="KW-1185">Reference proteome</keyword>